<comment type="caution">
    <text evidence="2">The sequence shown here is derived from an EMBL/GenBank/DDBJ whole genome shotgun (WGS) entry which is preliminary data.</text>
</comment>
<sequence>MSPTATRTKEPKDKKTRKGKWTIEEEEFTTRIIEFFNSGLLELPEGTTLRSYLADKLNCDPMRITKKFSGASCLGKRVFHASVGRQRDERMSRCASQQTLAAAQRELAALEARFVDAVSRSNESKDARMIDLEARFLHPSNVVSSPAIDAFIMQSCGGSLWDPDGVASSTRTQSPQSALAAATATHLAIDPSAYAEGAVPTAATLAKRYEDFKDADFPAAALEPPDASSEPTASQQRPQHQHQQQQDFGRYQVAPPTTYFVDQHQHYDFGGSGGGSFGGSGPTDSYAARYEEAVRATSYAAQRQFGGARAQYGPGQPLYSSAPLRAPPAVSAAATYAAPVHPQPGASVEARFQHLVQQQHDPNFELATRASQNQHEADKQRIDRWMASTKRSGPPAPPALARVPEQPRPPTSVPREPLQPPMPAPAPMPAPPVQHHHQQQQPQQQQQQQQQQREAPPRGLPTPVYAAPASAAMQPERQPQQQHQEKEKQPARDANQQPPPQQQRPKVEVPEPAEVANEHNQSQRAESTERGVQDVAKVAHAAASEAAKVSKDTSEASGLLLGFVKSLRRSESHNELVEFVEDVNERERALQRKNSSDDARRKRSTFTGDDGRKRQAVSPPPR</sequence>
<evidence type="ECO:0000313" key="3">
    <source>
        <dbReference type="Proteomes" id="UP001230188"/>
    </source>
</evidence>
<dbReference type="Proteomes" id="UP001230188">
    <property type="component" value="Unassembled WGS sequence"/>
</dbReference>
<evidence type="ECO:0000313" key="2">
    <source>
        <dbReference type="EMBL" id="KAJ8611381.1"/>
    </source>
</evidence>
<organism evidence="2 3">
    <name type="scientific">Chrysophaeum taylorii</name>
    <dbReference type="NCBI Taxonomy" id="2483200"/>
    <lineage>
        <taxon>Eukaryota</taxon>
        <taxon>Sar</taxon>
        <taxon>Stramenopiles</taxon>
        <taxon>Ochrophyta</taxon>
        <taxon>Pelagophyceae</taxon>
        <taxon>Pelagomonadales</taxon>
        <taxon>Pelagomonadaceae</taxon>
        <taxon>Chrysophaeum</taxon>
    </lineage>
</organism>
<dbReference type="PANTHER" id="PTHR35213">
    <property type="entry name" value="RING-TYPE DOMAIN-CONTAINING PROTEIN-RELATED"/>
    <property type="match status" value="1"/>
</dbReference>
<proteinExistence type="predicted"/>
<feature type="compositionally biased region" description="Low complexity" evidence="1">
    <location>
        <begin position="535"/>
        <end position="547"/>
    </location>
</feature>
<reference evidence="2" key="1">
    <citation type="submission" date="2023-01" db="EMBL/GenBank/DDBJ databases">
        <title>Metagenome sequencing of chrysophaentin producing Chrysophaeum taylorii.</title>
        <authorList>
            <person name="Davison J."/>
            <person name="Bewley C."/>
        </authorList>
    </citation>
    <scope>NUCLEOTIDE SEQUENCE</scope>
    <source>
        <strain evidence="2">NIES-1699</strain>
    </source>
</reference>
<feature type="compositionally biased region" description="Basic and acidic residues" evidence="1">
    <location>
        <begin position="584"/>
        <end position="600"/>
    </location>
</feature>
<feature type="region of interest" description="Disordered" evidence="1">
    <location>
        <begin position="584"/>
        <end position="622"/>
    </location>
</feature>
<accession>A0AAD7UNF4</accession>
<feature type="region of interest" description="Disordered" evidence="1">
    <location>
        <begin position="219"/>
        <end position="247"/>
    </location>
</feature>
<feature type="compositionally biased region" description="Pro residues" evidence="1">
    <location>
        <begin position="406"/>
        <end position="432"/>
    </location>
</feature>
<name>A0AAD7UNF4_9STRA</name>
<feature type="compositionally biased region" description="Low complexity" evidence="1">
    <location>
        <begin position="439"/>
        <end position="452"/>
    </location>
</feature>
<dbReference type="AlphaFoldDB" id="A0AAD7UNF4"/>
<feature type="region of interest" description="Disordered" evidence="1">
    <location>
        <begin position="1"/>
        <end position="20"/>
    </location>
</feature>
<dbReference type="EMBL" id="JAQMWT010000076">
    <property type="protein sequence ID" value="KAJ8611381.1"/>
    <property type="molecule type" value="Genomic_DNA"/>
</dbReference>
<protein>
    <submittedName>
        <fullName evidence="2">Uncharacterized protein</fullName>
    </submittedName>
</protein>
<evidence type="ECO:0000256" key="1">
    <source>
        <dbReference type="SAM" id="MobiDB-lite"/>
    </source>
</evidence>
<feature type="region of interest" description="Disordered" evidence="1">
    <location>
        <begin position="388"/>
        <end position="556"/>
    </location>
</feature>
<feature type="compositionally biased region" description="Low complexity" evidence="1">
    <location>
        <begin position="235"/>
        <end position="246"/>
    </location>
</feature>
<dbReference type="PANTHER" id="PTHR35213:SF5">
    <property type="entry name" value="RING-TYPE DOMAIN-CONTAINING PROTEIN"/>
    <property type="match status" value="1"/>
</dbReference>
<keyword evidence="3" id="KW-1185">Reference proteome</keyword>
<gene>
    <name evidence="2" type="ORF">CTAYLR_006496</name>
</gene>